<proteinExistence type="predicted"/>
<sequence length="165" mass="19322">MITKIAALLVFLTIGNFNLTSEKISQNEDYDQYCNVRFDYCLDYPKFLNPQPESANGDGRIFNNEKGEEVLRVFGRFNLDSEGETITLERQYKTDIKDNLKKKNNITYKKLGETFFVISGFRNGKIFYQKTIFKNDAFSFAILQYPTNDKEIYDKVSTEIFKSFK</sequence>
<evidence type="ECO:0000313" key="1">
    <source>
        <dbReference type="EMBL" id="MDW8550490.1"/>
    </source>
</evidence>
<dbReference type="EMBL" id="JAMXLT020000033">
    <property type="protein sequence ID" value="MDW8550490.1"/>
    <property type="molecule type" value="Genomic_DNA"/>
</dbReference>
<name>A0ABU4JLE6_9FLAO</name>
<gene>
    <name evidence="1" type="ORF">NG800_016300</name>
</gene>
<comment type="caution">
    <text evidence="1">The sequence shown here is derived from an EMBL/GenBank/DDBJ whole genome shotgun (WGS) entry which is preliminary data.</text>
</comment>
<accession>A0ABU4JLE6</accession>
<organism evidence="1 2">
    <name type="scientific">Epilithonimonas ginsengisoli</name>
    <dbReference type="NCBI Taxonomy" id="1245592"/>
    <lineage>
        <taxon>Bacteria</taxon>
        <taxon>Pseudomonadati</taxon>
        <taxon>Bacteroidota</taxon>
        <taxon>Flavobacteriia</taxon>
        <taxon>Flavobacteriales</taxon>
        <taxon>Weeksellaceae</taxon>
        <taxon>Chryseobacterium group</taxon>
        <taxon>Epilithonimonas</taxon>
    </lineage>
</organism>
<dbReference type="RefSeq" id="WP_063969873.1">
    <property type="nucleotide sequence ID" value="NZ_JAMXLT020000033.1"/>
</dbReference>
<reference evidence="1 2" key="1">
    <citation type="submission" date="2023-11" db="EMBL/GenBank/DDBJ databases">
        <title>First isolation, identification, and characterization of non-pathogenic Epilithonimonas ginsengisoli isolated from diseased farmed rainbow trout (Oncorhynchus mykiss) in Chile.</title>
        <authorList>
            <person name="Miranda C.D."/>
            <person name="Irgang R."/>
            <person name="Concha C."/>
            <person name="Rojas R."/>
            <person name="Avendano R."/>
        </authorList>
    </citation>
    <scope>NUCLEOTIDE SEQUENCE [LARGE SCALE GENOMIC DNA]</scope>
    <source>
        <strain evidence="1 2">FP99</strain>
    </source>
</reference>
<protein>
    <submittedName>
        <fullName evidence="1">Uncharacterized protein</fullName>
    </submittedName>
</protein>
<keyword evidence="2" id="KW-1185">Reference proteome</keyword>
<evidence type="ECO:0000313" key="2">
    <source>
        <dbReference type="Proteomes" id="UP001204439"/>
    </source>
</evidence>
<dbReference type="Proteomes" id="UP001204439">
    <property type="component" value="Unassembled WGS sequence"/>
</dbReference>